<evidence type="ECO:0000313" key="8">
    <source>
        <dbReference type="Proteomes" id="UP001143307"/>
    </source>
</evidence>
<evidence type="ECO:0000256" key="2">
    <source>
        <dbReference type="ARBA" id="ARBA00022692"/>
    </source>
</evidence>
<dbReference type="PANTHER" id="PTHR30168:SF0">
    <property type="entry name" value="INNER MEMBRANE PROTEIN"/>
    <property type="match status" value="1"/>
</dbReference>
<dbReference type="EMBL" id="SHNP01000002">
    <property type="protein sequence ID" value="MCX2973402.1"/>
    <property type="molecule type" value="Genomic_DNA"/>
</dbReference>
<sequence length="300" mass="32121">MRWKGGRRSDNIDDRRGDSPGYASAGAAPLILRFLPAMLRSKTGRFILIAGVLVVFGGRMLGVDVLGPALSGSGAASGGQFQPTQEQQQLADFVAVVLADTEDTWHQLFRLQGKTYKEPTLVLFTGAVNSACGSASAAVGPFYCPGDQQLYIDLSFFRDLSQRHAAPGDFAQAYVIAHEVGHHVQTLLGISQSVRKAGQGQNKAAVNALSVRQELQADCFAGIWGYAANADRRLLDPGDLEEALAAATAIGDDRLQREAGRQVVPDSFTHGSSSQRVKWFKVGFESGRLSDCDTFAADDS</sequence>
<evidence type="ECO:0008006" key="9">
    <source>
        <dbReference type="Google" id="ProtNLM"/>
    </source>
</evidence>
<dbReference type="InterPro" id="IPR007343">
    <property type="entry name" value="Uncharacterised_pept_Zn_put"/>
</dbReference>
<dbReference type="Proteomes" id="UP001143307">
    <property type="component" value="Unassembled WGS sequence"/>
</dbReference>
<comment type="subcellular location">
    <subcellularLocation>
        <location evidence="1">Membrane</location>
        <topology evidence="1">Single-pass membrane protein</topology>
    </subcellularLocation>
</comment>
<feature type="transmembrane region" description="Helical" evidence="6">
    <location>
        <begin position="43"/>
        <end position="61"/>
    </location>
</feature>
<evidence type="ECO:0000313" key="7">
    <source>
        <dbReference type="EMBL" id="MCX2973402.1"/>
    </source>
</evidence>
<name>A0ABT3STU1_9GAMM</name>
<feature type="region of interest" description="Disordered" evidence="5">
    <location>
        <begin position="1"/>
        <end position="20"/>
    </location>
</feature>
<evidence type="ECO:0000256" key="3">
    <source>
        <dbReference type="ARBA" id="ARBA00022989"/>
    </source>
</evidence>
<keyword evidence="3 6" id="KW-1133">Transmembrane helix</keyword>
<dbReference type="RefSeq" id="WP_279252313.1">
    <property type="nucleotide sequence ID" value="NZ_SHNP01000002.1"/>
</dbReference>
<keyword evidence="8" id="KW-1185">Reference proteome</keyword>
<reference evidence="7" key="1">
    <citation type="submission" date="2019-02" db="EMBL/GenBank/DDBJ databases">
        <authorList>
            <person name="Li S.-H."/>
        </authorList>
    </citation>
    <scope>NUCLEOTIDE SEQUENCE</scope>
    <source>
        <strain evidence="7">IMCC8485</strain>
    </source>
</reference>
<dbReference type="Pfam" id="PF04228">
    <property type="entry name" value="Zn_peptidase"/>
    <property type="match status" value="1"/>
</dbReference>
<keyword evidence="4 6" id="KW-0472">Membrane</keyword>
<dbReference type="PANTHER" id="PTHR30168">
    <property type="entry name" value="PUTATIVE MEMBRANE PROTEIN YPFJ"/>
    <property type="match status" value="1"/>
</dbReference>
<gene>
    <name evidence="7" type="ORF">EYC87_07355</name>
</gene>
<evidence type="ECO:0000256" key="6">
    <source>
        <dbReference type="SAM" id="Phobius"/>
    </source>
</evidence>
<evidence type="ECO:0000256" key="1">
    <source>
        <dbReference type="ARBA" id="ARBA00004167"/>
    </source>
</evidence>
<proteinExistence type="predicted"/>
<protein>
    <recommendedName>
        <fullName evidence="9">Neutral zinc metallopeptidase</fullName>
    </recommendedName>
</protein>
<feature type="compositionally biased region" description="Basic and acidic residues" evidence="5">
    <location>
        <begin position="7"/>
        <end position="18"/>
    </location>
</feature>
<accession>A0ABT3STU1</accession>
<evidence type="ECO:0000256" key="4">
    <source>
        <dbReference type="ARBA" id="ARBA00023136"/>
    </source>
</evidence>
<comment type="caution">
    <text evidence="7">The sequence shown here is derived from an EMBL/GenBank/DDBJ whole genome shotgun (WGS) entry which is preliminary data.</text>
</comment>
<keyword evidence="2 6" id="KW-0812">Transmembrane</keyword>
<organism evidence="7 8">
    <name type="scientific">Candidatus Seongchinamella marina</name>
    <dbReference type="NCBI Taxonomy" id="2518990"/>
    <lineage>
        <taxon>Bacteria</taxon>
        <taxon>Pseudomonadati</taxon>
        <taxon>Pseudomonadota</taxon>
        <taxon>Gammaproteobacteria</taxon>
        <taxon>Cellvibrionales</taxon>
        <taxon>Halieaceae</taxon>
        <taxon>Seongchinamella</taxon>
    </lineage>
</organism>
<evidence type="ECO:0000256" key="5">
    <source>
        <dbReference type="SAM" id="MobiDB-lite"/>
    </source>
</evidence>